<feature type="chain" id="PRO_5009583410" evidence="1">
    <location>
        <begin position="21"/>
        <end position="124"/>
    </location>
</feature>
<dbReference type="AlphaFoldDB" id="A0A1G2KM21"/>
<dbReference type="EMBL" id="MHQI01000037">
    <property type="protein sequence ID" value="OGZ99571.1"/>
    <property type="molecule type" value="Genomic_DNA"/>
</dbReference>
<reference evidence="2 3" key="1">
    <citation type="journal article" date="2016" name="Nat. Commun.">
        <title>Thousands of microbial genomes shed light on interconnected biogeochemical processes in an aquifer system.</title>
        <authorList>
            <person name="Anantharaman K."/>
            <person name="Brown C.T."/>
            <person name="Hug L.A."/>
            <person name="Sharon I."/>
            <person name="Castelle C.J."/>
            <person name="Probst A.J."/>
            <person name="Thomas B.C."/>
            <person name="Singh A."/>
            <person name="Wilkins M.J."/>
            <person name="Karaoz U."/>
            <person name="Brodie E.L."/>
            <person name="Williams K.H."/>
            <person name="Hubbard S.S."/>
            <person name="Banfield J.F."/>
        </authorList>
    </citation>
    <scope>NUCLEOTIDE SEQUENCE [LARGE SCALE GENOMIC DNA]</scope>
</reference>
<proteinExistence type="predicted"/>
<organism evidence="2 3">
    <name type="scientific">Candidatus Sungbacteria bacterium RIFCSPHIGHO2_02_FULL_47_11</name>
    <dbReference type="NCBI Taxonomy" id="1802270"/>
    <lineage>
        <taxon>Bacteria</taxon>
        <taxon>Candidatus Sungiibacteriota</taxon>
    </lineage>
</organism>
<evidence type="ECO:0000313" key="2">
    <source>
        <dbReference type="EMBL" id="OGZ99571.1"/>
    </source>
</evidence>
<keyword evidence="1" id="KW-0732">Signal</keyword>
<gene>
    <name evidence="2" type="ORF">A3C07_01605</name>
</gene>
<dbReference type="Proteomes" id="UP000179023">
    <property type="component" value="Unassembled WGS sequence"/>
</dbReference>
<evidence type="ECO:0000313" key="3">
    <source>
        <dbReference type="Proteomes" id="UP000179023"/>
    </source>
</evidence>
<feature type="signal peptide" evidence="1">
    <location>
        <begin position="1"/>
        <end position="20"/>
    </location>
</feature>
<evidence type="ECO:0000256" key="1">
    <source>
        <dbReference type="SAM" id="SignalP"/>
    </source>
</evidence>
<protein>
    <submittedName>
        <fullName evidence="2">Uncharacterized protein</fullName>
    </submittedName>
</protein>
<accession>A0A1G2KM21</accession>
<sequence>MNQLILLILFFCLSVVPAGAQEEARVLNGDECVALGGEIVNTLGGESCGKAELLGKVSGMRCPCICCKKAETVQEEPVFDGEQCAESGGYVKLDPGGGVSCEEGEESLGFIPVGYEGGICCRKK</sequence>
<name>A0A1G2KM21_9BACT</name>
<comment type="caution">
    <text evidence="2">The sequence shown here is derived from an EMBL/GenBank/DDBJ whole genome shotgun (WGS) entry which is preliminary data.</text>
</comment>